<accession>A0A496PMS1</accession>
<name>A0A496PMS1_9MICC</name>
<protein>
    <submittedName>
        <fullName evidence="2">Uncharacterized protein</fullName>
    </submittedName>
</protein>
<gene>
    <name evidence="2" type="ORF">DWQ67_03150</name>
</gene>
<dbReference type="EMBL" id="QQXL01000001">
    <property type="protein sequence ID" value="RKW71840.1"/>
    <property type="molecule type" value="Genomic_DNA"/>
</dbReference>
<dbReference type="RefSeq" id="WP_121484103.1">
    <property type="nucleotide sequence ID" value="NZ_QQXL01000001.1"/>
</dbReference>
<evidence type="ECO:0000313" key="2">
    <source>
        <dbReference type="EMBL" id="RKW71840.1"/>
    </source>
</evidence>
<dbReference type="PROSITE" id="PS51257">
    <property type="entry name" value="PROKAR_LIPOPROTEIN"/>
    <property type="match status" value="1"/>
</dbReference>
<keyword evidence="3" id="KW-1185">Reference proteome</keyword>
<dbReference type="AlphaFoldDB" id="A0A496PMS1"/>
<sequence length="206" mass="22205">MPPLNRRRAIQLGLGTGAAALLSAGLAGCWAGQSEPVNDPRITSDPPPGNGQSFDSAAEAVKSIPGLELTRFSTAPPNIKRNTGYSVHLTITAGYEVADGPALVEYLLRTVWSVRDRHMPNSTIDFSFVDLSSPKPFDVFKALKAGKWVPAEKNGIEVTEDGYSHSGAWVDPDMDNRMSPSNLRRLGPWPGPVPTQPSGMLRKIRS</sequence>
<proteinExistence type="predicted"/>
<organism evidence="2 3">
    <name type="scientific">Galactobacter caseinivorans</name>
    <dbReference type="NCBI Taxonomy" id="2676123"/>
    <lineage>
        <taxon>Bacteria</taxon>
        <taxon>Bacillati</taxon>
        <taxon>Actinomycetota</taxon>
        <taxon>Actinomycetes</taxon>
        <taxon>Micrococcales</taxon>
        <taxon>Micrococcaceae</taxon>
        <taxon>Galactobacter</taxon>
    </lineage>
</organism>
<comment type="caution">
    <text evidence="2">The sequence shown here is derived from an EMBL/GenBank/DDBJ whole genome shotgun (WGS) entry which is preliminary data.</text>
</comment>
<reference evidence="2 3" key="1">
    <citation type="submission" date="2018-07" db="EMBL/GenBank/DDBJ databases">
        <title>Arthrobacter sp. nov., isolated from raw cow's milk with high bacterial count.</title>
        <authorList>
            <person name="Hahne J."/>
            <person name="Isele D."/>
            <person name="Lipski A."/>
        </authorList>
    </citation>
    <scope>NUCLEOTIDE SEQUENCE [LARGE SCALE GENOMIC DNA]</scope>
    <source>
        <strain evidence="2 3">JZ R-183</strain>
    </source>
</reference>
<dbReference type="Proteomes" id="UP000273119">
    <property type="component" value="Unassembled WGS sequence"/>
</dbReference>
<evidence type="ECO:0000256" key="1">
    <source>
        <dbReference type="SAM" id="MobiDB-lite"/>
    </source>
</evidence>
<evidence type="ECO:0000313" key="3">
    <source>
        <dbReference type="Proteomes" id="UP000273119"/>
    </source>
</evidence>
<dbReference type="PROSITE" id="PS51318">
    <property type="entry name" value="TAT"/>
    <property type="match status" value="1"/>
</dbReference>
<feature type="region of interest" description="Disordered" evidence="1">
    <location>
        <begin position="182"/>
        <end position="206"/>
    </location>
</feature>
<dbReference type="InterPro" id="IPR006311">
    <property type="entry name" value="TAT_signal"/>
</dbReference>